<evidence type="ECO:0000256" key="6">
    <source>
        <dbReference type="ARBA" id="ARBA00022932"/>
    </source>
</evidence>
<dbReference type="NCBIfam" id="TIGR01128">
    <property type="entry name" value="holA"/>
    <property type="match status" value="1"/>
</dbReference>
<dbReference type="PANTHER" id="PTHR34388:SF1">
    <property type="entry name" value="DNA POLYMERASE III SUBUNIT DELTA"/>
    <property type="match status" value="1"/>
</dbReference>
<keyword evidence="3" id="KW-0808">Transferase</keyword>
<reference evidence="11 12" key="1">
    <citation type="journal article" date="2016" name="Nat. Commun.">
        <title>Thousands of microbial genomes shed light on interconnected biogeochemical processes in an aquifer system.</title>
        <authorList>
            <person name="Anantharaman K."/>
            <person name="Brown C.T."/>
            <person name="Hug L.A."/>
            <person name="Sharon I."/>
            <person name="Castelle C.J."/>
            <person name="Probst A.J."/>
            <person name="Thomas B.C."/>
            <person name="Singh A."/>
            <person name="Wilkins M.J."/>
            <person name="Karaoz U."/>
            <person name="Brodie E.L."/>
            <person name="Williams K.H."/>
            <person name="Hubbard S.S."/>
            <person name="Banfield J.F."/>
        </authorList>
    </citation>
    <scope>NUCLEOTIDE SEQUENCE [LARGE SCALE GENOMIC DNA]</scope>
</reference>
<evidence type="ECO:0000256" key="4">
    <source>
        <dbReference type="ARBA" id="ARBA00022695"/>
    </source>
</evidence>
<organism evidence="11 12">
    <name type="scientific">Candidatus Magasanikbacteria bacterium RIFCSPHIGHO2_01_FULL_33_34</name>
    <dbReference type="NCBI Taxonomy" id="1798671"/>
    <lineage>
        <taxon>Bacteria</taxon>
        <taxon>Candidatus Magasanikiibacteriota</taxon>
    </lineage>
</organism>
<dbReference type="Pfam" id="PF21694">
    <property type="entry name" value="DNA_pol3_delta_C"/>
    <property type="match status" value="1"/>
</dbReference>
<dbReference type="GO" id="GO:0003887">
    <property type="term" value="F:DNA-directed DNA polymerase activity"/>
    <property type="evidence" value="ECO:0007669"/>
    <property type="project" value="UniProtKB-KW"/>
</dbReference>
<proteinExistence type="inferred from homology"/>
<dbReference type="PANTHER" id="PTHR34388">
    <property type="entry name" value="DNA POLYMERASE III SUBUNIT DELTA"/>
    <property type="match status" value="1"/>
</dbReference>
<comment type="catalytic activity">
    <reaction evidence="8">
        <text>DNA(n) + a 2'-deoxyribonucleoside 5'-triphosphate = DNA(n+1) + diphosphate</text>
        <dbReference type="Rhea" id="RHEA:22508"/>
        <dbReference type="Rhea" id="RHEA-COMP:17339"/>
        <dbReference type="Rhea" id="RHEA-COMP:17340"/>
        <dbReference type="ChEBI" id="CHEBI:33019"/>
        <dbReference type="ChEBI" id="CHEBI:61560"/>
        <dbReference type="ChEBI" id="CHEBI:173112"/>
        <dbReference type="EC" id="2.7.7.7"/>
    </reaction>
</comment>
<evidence type="ECO:0000256" key="3">
    <source>
        <dbReference type="ARBA" id="ARBA00022679"/>
    </source>
</evidence>
<dbReference type="InterPro" id="IPR027417">
    <property type="entry name" value="P-loop_NTPase"/>
</dbReference>
<dbReference type="InterPro" id="IPR008921">
    <property type="entry name" value="DNA_pol3_clamp-load_cplx_C"/>
</dbReference>
<evidence type="ECO:0000313" key="11">
    <source>
        <dbReference type="EMBL" id="OGH59867.1"/>
    </source>
</evidence>
<dbReference type="Proteomes" id="UP000177067">
    <property type="component" value="Unassembled WGS sequence"/>
</dbReference>
<dbReference type="Gene3D" id="1.20.272.10">
    <property type="match status" value="1"/>
</dbReference>
<dbReference type="EMBL" id="MFPS01000006">
    <property type="protein sequence ID" value="OGH59867.1"/>
    <property type="molecule type" value="Genomic_DNA"/>
</dbReference>
<keyword evidence="6" id="KW-0239">DNA-directed DNA polymerase</keyword>
<accession>A0A1F6LKH3</accession>
<evidence type="ECO:0000256" key="1">
    <source>
        <dbReference type="ARBA" id="ARBA00012417"/>
    </source>
</evidence>
<evidence type="ECO:0000259" key="10">
    <source>
        <dbReference type="Pfam" id="PF21694"/>
    </source>
</evidence>
<dbReference type="SUPFAM" id="SSF52540">
    <property type="entry name" value="P-loop containing nucleoside triphosphate hydrolases"/>
    <property type="match status" value="1"/>
</dbReference>
<dbReference type="GO" id="GO:0003677">
    <property type="term" value="F:DNA binding"/>
    <property type="evidence" value="ECO:0007669"/>
    <property type="project" value="InterPro"/>
</dbReference>
<dbReference type="InterPro" id="IPR048466">
    <property type="entry name" value="DNA_pol3_delta-like_C"/>
</dbReference>
<dbReference type="Gene3D" id="3.40.50.300">
    <property type="entry name" value="P-loop containing nucleotide triphosphate hydrolases"/>
    <property type="match status" value="1"/>
</dbReference>
<feature type="domain" description="DNA polymerase III delta N-terminal" evidence="9">
    <location>
        <begin position="4"/>
        <end position="105"/>
    </location>
</feature>
<comment type="caution">
    <text evidence="11">The sequence shown here is derived from an EMBL/GenBank/DDBJ whole genome shotgun (WGS) entry which is preliminary data.</text>
</comment>
<dbReference type="InterPro" id="IPR010372">
    <property type="entry name" value="DNA_pol3_delta_N"/>
</dbReference>
<feature type="domain" description="DNA polymerase III delta subunit-like C-terminal" evidence="10">
    <location>
        <begin position="199"/>
        <end position="319"/>
    </location>
</feature>
<dbReference type="Gene3D" id="1.10.8.60">
    <property type="match status" value="1"/>
</dbReference>
<sequence length="322" mass="38060">MYIFIYGKDNFRSQKFLSDNIDRFIKERDPQKLNTVILDCLNNNRVDFMGQILAQPFLAEKRMIVLKNLLISKNEELQMEIVKRLKENNLPENNIIIFWESIDTVKTKLGKELLDILKKGKFSSKFDELKGVDLASWIREEIKNRGGSVDNTAVEYLVKESKGDIWHLNSLINQLVSYCNDREINVSDVEIFLEERFDDNIFNLVDAIVGKREKEVYKMIQEQYRIGEDVQFMFAMILRQFRIIIELRDLFERQSKMNSDEIAKKLKLHPFVVKKTLPLTRHYNMEKLKCIYDDLLELDIQIKTSKGNNEMLLDLFVARVCV</sequence>
<dbReference type="InterPro" id="IPR005790">
    <property type="entry name" value="DNA_polIII_delta"/>
</dbReference>
<name>A0A1F6LKH3_9BACT</name>
<comment type="similarity">
    <text evidence="7">Belongs to the DNA polymerase HolA subunit family.</text>
</comment>
<evidence type="ECO:0000256" key="5">
    <source>
        <dbReference type="ARBA" id="ARBA00022705"/>
    </source>
</evidence>
<evidence type="ECO:0000313" key="12">
    <source>
        <dbReference type="Proteomes" id="UP000177067"/>
    </source>
</evidence>
<evidence type="ECO:0000256" key="7">
    <source>
        <dbReference type="ARBA" id="ARBA00034754"/>
    </source>
</evidence>
<keyword evidence="4" id="KW-0548">Nucleotidyltransferase</keyword>
<dbReference type="EC" id="2.7.7.7" evidence="1"/>
<dbReference type="Pfam" id="PF06144">
    <property type="entry name" value="DNA_pol3_delta"/>
    <property type="match status" value="1"/>
</dbReference>
<dbReference type="AlphaFoldDB" id="A0A1F6LKH3"/>
<protein>
    <recommendedName>
        <fullName evidence="2">DNA polymerase III subunit delta</fullName>
        <ecNumber evidence="1">2.7.7.7</ecNumber>
    </recommendedName>
</protein>
<dbReference type="GO" id="GO:0009360">
    <property type="term" value="C:DNA polymerase III complex"/>
    <property type="evidence" value="ECO:0007669"/>
    <property type="project" value="InterPro"/>
</dbReference>
<evidence type="ECO:0000256" key="2">
    <source>
        <dbReference type="ARBA" id="ARBA00017703"/>
    </source>
</evidence>
<gene>
    <name evidence="11" type="ORF">A2725_02530</name>
</gene>
<keyword evidence="5" id="KW-0235">DNA replication</keyword>
<evidence type="ECO:0000256" key="8">
    <source>
        <dbReference type="ARBA" id="ARBA00049244"/>
    </source>
</evidence>
<dbReference type="SUPFAM" id="SSF48019">
    <property type="entry name" value="post-AAA+ oligomerization domain-like"/>
    <property type="match status" value="1"/>
</dbReference>
<evidence type="ECO:0000259" key="9">
    <source>
        <dbReference type="Pfam" id="PF06144"/>
    </source>
</evidence>
<dbReference type="GO" id="GO:0006261">
    <property type="term" value="P:DNA-templated DNA replication"/>
    <property type="evidence" value="ECO:0007669"/>
    <property type="project" value="TreeGrafter"/>
</dbReference>